<dbReference type="AlphaFoldDB" id="A0A6J7FL78"/>
<dbReference type="EMBL" id="CAFBMB010000039">
    <property type="protein sequence ID" value="CAB4896187.1"/>
    <property type="molecule type" value="Genomic_DNA"/>
</dbReference>
<keyword evidence="1" id="KW-0663">Pyridoxal phosphate</keyword>
<dbReference type="SUPFAM" id="SSF53383">
    <property type="entry name" value="PLP-dependent transferases"/>
    <property type="match status" value="1"/>
</dbReference>
<dbReference type="GO" id="GO:0008483">
    <property type="term" value="F:transaminase activity"/>
    <property type="evidence" value="ECO:0007669"/>
    <property type="project" value="TreeGrafter"/>
</dbReference>
<dbReference type="PIRSF" id="PIRSF000390">
    <property type="entry name" value="PLP_StrS"/>
    <property type="match status" value="1"/>
</dbReference>
<gene>
    <name evidence="3" type="ORF">UFOPK3516_00698</name>
</gene>
<protein>
    <submittedName>
        <fullName evidence="3">Unannotated protein</fullName>
    </submittedName>
</protein>
<proteinExistence type="inferred from homology"/>
<dbReference type="Pfam" id="PF01041">
    <property type="entry name" value="DegT_DnrJ_EryC1"/>
    <property type="match status" value="1"/>
</dbReference>
<dbReference type="InterPro" id="IPR015422">
    <property type="entry name" value="PyrdxlP-dep_Trfase_small"/>
</dbReference>
<dbReference type="InterPro" id="IPR015424">
    <property type="entry name" value="PyrdxlP-dep_Trfase"/>
</dbReference>
<dbReference type="Gene3D" id="3.90.1150.10">
    <property type="entry name" value="Aspartate Aminotransferase, domain 1"/>
    <property type="match status" value="1"/>
</dbReference>
<evidence type="ECO:0000256" key="2">
    <source>
        <dbReference type="ARBA" id="ARBA00037999"/>
    </source>
</evidence>
<dbReference type="PANTHER" id="PTHR30244">
    <property type="entry name" value="TRANSAMINASE"/>
    <property type="match status" value="1"/>
</dbReference>
<organism evidence="3">
    <name type="scientific">freshwater metagenome</name>
    <dbReference type="NCBI Taxonomy" id="449393"/>
    <lineage>
        <taxon>unclassified sequences</taxon>
        <taxon>metagenomes</taxon>
        <taxon>ecological metagenomes</taxon>
    </lineage>
</organism>
<sequence>MIPVPLATPTRMDGDEKSVVNEAIGRVLESSRWILGNEVTAFEKEFARYVDAEESVGVGNGTDALTLAFLALEIPAGSDVLVCETDGGYSAVAARAAGLNAIPIDVDAETLNPSVETARRALSSDARAIVVTHLHGNAVDLAALDAWRKQVGLFLIEDCSQAHGLRVNGQHVGTTGDVATFSFYPTKNLGAAGDAGAIVFSTTSPVGAASRARELREYGWRERYRPGLLGGRNTRMDEIHAAVLRVRLPFLEARNVARRLVWDRYATTLNVGGRATLFGANGASVAHHAVVMTESFADRQNLAQHLTSRGIETGIHYPWLVSEMFGDTAPEIDQGQGQTASSLKRNRALTIPCTPELTEEEVSRVDCALSDWSKR</sequence>
<accession>A0A6J7FL78</accession>
<evidence type="ECO:0000313" key="3">
    <source>
        <dbReference type="EMBL" id="CAB4896187.1"/>
    </source>
</evidence>
<dbReference type="PANTHER" id="PTHR30244:SF36">
    <property type="entry name" value="3-OXO-GLUCOSE-6-PHOSPHATE:GLUTAMATE AMINOTRANSFERASE"/>
    <property type="match status" value="1"/>
</dbReference>
<dbReference type="InterPro" id="IPR000653">
    <property type="entry name" value="DegT/StrS_aminotransferase"/>
</dbReference>
<name>A0A6J7FL78_9ZZZZ</name>
<reference evidence="3" key="1">
    <citation type="submission" date="2020-05" db="EMBL/GenBank/DDBJ databases">
        <authorList>
            <person name="Chiriac C."/>
            <person name="Salcher M."/>
            <person name="Ghai R."/>
            <person name="Kavagutti S V."/>
        </authorList>
    </citation>
    <scope>NUCLEOTIDE SEQUENCE</scope>
</reference>
<dbReference type="GO" id="GO:0000271">
    <property type="term" value="P:polysaccharide biosynthetic process"/>
    <property type="evidence" value="ECO:0007669"/>
    <property type="project" value="TreeGrafter"/>
</dbReference>
<dbReference type="Gene3D" id="3.40.640.10">
    <property type="entry name" value="Type I PLP-dependent aspartate aminotransferase-like (Major domain)"/>
    <property type="match status" value="1"/>
</dbReference>
<evidence type="ECO:0000256" key="1">
    <source>
        <dbReference type="ARBA" id="ARBA00022898"/>
    </source>
</evidence>
<comment type="similarity">
    <text evidence="2">Belongs to the DegT/DnrJ/EryC1 family.</text>
</comment>
<dbReference type="InterPro" id="IPR015421">
    <property type="entry name" value="PyrdxlP-dep_Trfase_major"/>
</dbReference>
<dbReference type="GO" id="GO:0030170">
    <property type="term" value="F:pyridoxal phosphate binding"/>
    <property type="evidence" value="ECO:0007669"/>
    <property type="project" value="TreeGrafter"/>
</dbReference>